<dbReference type="Pfam" id="PF07833">
    <property type="entry name" value="Cu_amine_oxidN1"/>
    <property type="match status" value="1"/>
</dbReference>
<keyword evidence="3" id="KW-1185">Reference proteome</keyword>
<organism evidence="2 3">
    <name type="scientific">Acetivibrio saccincola</name>
    <dbReference type="NCBI Taxonomy" id="1677857"/>
    <lineage>
        <taxon>Bacteria</taxon>
        <taxon>Bacillati</taxon>
        <taxon>Bacillota</taxon>
        <taxon>Clostridia</taxon>
        <taxon>Eubacteriales</taxon>
        <taxon>Oscillospiraceae</taxon>
        <taxon>Acetivibrio</taxon>
    </lineage>
</organism>
<evidence type="ECO:0000313" key="2">
    <source>
        <dbReference type="EMBL" id="AUG56661.1"/>
    </source>
</evidence>
<dbReference type="RefSeq" id="WP_101299300.1">
    <property type="nucleotide sequence ID" value="NZ_CP025197.1"/>
</dbReference>
<reference evidence="2 3" key="1">
    <citation type="submission" date="2017-12" db="EMBL/GenBank/DDBJ databases">
        <title>Complete genome sequence of Herbivorax saccincola GGR1, a novel Cellulosome-producing hydrolytic bacterium in a thermophilic biogas plant, established by Illumina and Nanopore MinION sequencing.</title>
        <authorList>
            <person name="Pechtl A."/>
            <person name="Ruckert C."/>
            <person name="Koeck D.E."/>
            <person name="Maus I."/>
            <person name="Winkler A."/>
            <person name="Kalinowski J."/>
            <person name="Puhler A."/>
            <person name="Schwarz W.W."/>
            <person name="Zverlov V.V."/>
            <person name="Schluter A."/>
            <person name="Liebl W."/>
        </authorList>
    </citation>
    <scope>NUCLEOTIDE SEQUENCE [LARGE SCALE GENOMIC DNA]</scope>
    <source>
        <strain evidence="3">SR1</strain>
    </source>
</reference>
<evidence type="ECO:0000259" key="1">
    <source>
        <dbReference type="Pfam" id="PF07833"/>
    </source>
</evidence>
<accession>A0A2K9EJH1</accession>
<dbReference type="KEGG" id="hsc:HVS_03565"/>
<feature type="domain" description="Copper amine oxidase-like N-terminal" evidence="1">
    <location>
        <begin position="33"/>
        <end position="142"/>
    </location>
</feature>
<name>A0A2K9EJH1_9FIRM</name>
<dbReference type="Gene3D" id="3.30.457.10">
    <property type="entry name" value="Copper amine oxidase-like, N-terminal domain"/>
    <property type="match status" value="1"/>
</dbReference>
<protein>
    <submittedName>
        <fullName evidence="2">Protease inhibitor</fullName>
    </submittedName>
</protein>
<gene>
    <name evidence="2" type="ORF">HVS_03565</name>
</gene>
<evidence type="ECO:0000313" key="3">
    <source>
        <dbReference type="Proteomes" id="UP000233534"/>
    </source>
</evidence>
<dbReference type="AlphaFoldDB" id="A0A2K9EJH1"/>
<dbReference type="InterPro" id="IPR036582">
    <property type="entry name" value="Mao_N_sf"/>
</dbReference>
<proteinExistence type="predicted"/>
<dbReference type="InterPro" id="IPR012854">
    <property type="entry name" value="Cu_amine_oxidase-like_N"/>
</dbReference>
<dbReference type="Proteomes" id="UP000233534">
    <property type="component" value="Chromosome"/>
</dbReference>
<sequence length="263" mass="29862">MKRLMIAIVVMTMLVTVIGGVLLVNANADVSVTVDGRKVVFPDAKPFIDENGRTLIPVRFVTEDLGATVEWNAQDREVYITKDGVYIMIRIGQEIILVNGRTKAMDTKAIIKEDRTYVPIRYVAEELGATVGWDASTRTVIITTDKDVEPTPTPVKKPSAAPTKDPVTGWITIREDRTWVEYSMSIRWNSDNELLNKRYDAVEKMFAERYGEDIAKEIFAYVRLKQTREYVLEYREFKMNNQVITVAGKGVGLDIYVWKEGAI</sequence>
<dbReference type="EMBL" id="CP025197">
    <property type="protein sequence ID" value="AUG56661.1"/>
    <property type="molecule type" value="Genomic_DNA"/>
</dbReference>
<dbReference type="SUPFAM" id="SSF55383">
    <property type="entry name" value="Copper amine oxidase, domain N"/>
    <property type="match status" value="1"/>
</dbReference>